<organism evidence="1 2">
    <name type="scientific">Durusdinium trenchii</name>
    <dbReference type="NCBI Taxonomy" id="1381693"/>
    <lineage>
        <taxon>Eukaryota</taxon>
        <taxon>Sar</taxon>
        <taxon>Alveolata</taxon>
        <taxon>Dinophyceae</taxon>
        <taxon>Suessiales</taxon>
        <taxon>Symbiodiniaceae</taxon>
        <taxon>Durusdinium</taxon>
    </lineage>
</organism>
<protein>
    <recommendedName>
        <fullName evidence="3">JmjC domain-containing protein</fullName>
    </recommendedName>
</protein>
<reference evidence="1 2" key="1">
    <citation type="submission" date="2024-02" db="EMBL/GenBank/DDBJ databases">
        <authorList>
            <person name="Chen Y."/>
            <person name="Shah S."/>
            <person name="Dougan E. K."/>
            <person name="Thang M."/>
            <person name="Chan C."/>
        </authorList>
    </citation>
    <scope>NUCLEOTIDE SEQUENCE [LARGE SCALE GENOMIC DNA]</scope>
</reference>
<dbReference type="Gene3D" id="2.60.120.650">
    <property type="entry name" value="Cupin"/>
    <property type="match status" value="1"/>
</dbReference>
<dbReference type="EMBL" id="CAXAMN010010446">
    <property type="protein sequence ID" value="CAK9031774.1"/>
    <property type="molecule type" value="Genomic_DNA"/>
</dbReference>
<comment type="caution">
    <text evidence="1">The sequence shown here is derived from an EMBL/GenBank/DDBJ whole genome shotgun (WGS) entry which is preliminary data.</text>
</comment>
<dbReference type="Proteomes" id="UP001642484">
    <property type="component" value="Unassembled WGS sequence"/>
</dbReference>
<evidence type="ECO:0008006" key="3">
    <source>
        <dbReference type="Google" id="ProtNLM"/>
    </source>
</evidence>
<proteinExistence type="predicted"/>
<dbReference type="SUPFAM" id="SSF53448">
    <property type="entry name" value="Nucleotide-diphospho-sugar transferases"/>
    <property type="match status" value="1"/>
</dbReference>
<name>A0ABP0KZG3_9DINO</name>
<keyword evidence="2" id="KW-1185">Reference proteome</keyword>
<evidence type="ECO:0000313" key="1">
    <source>
        <dbReference type="EMBL" id="CAK9031774.1"/>
    </source>
</evidence>
<sequence>MIGPWQSAMMAVSLPIPEVRPSEGPGCGQPAFRPGATAGQVIYEEQRPSGSTPTVRRGRFQDALGAWETARPDRPIWLCDEDLISADFLDEVGEDHGIAFLATTATRTAPPSPAALCLASANARTTWRRDPLCWSTKLLLLHGSVHVRLVPSEPEGAFVGAWGAAVAAESALMEPQWVELTAGQRLSIPAGWWYSISCGREKMWGLQMQSLLSHPDPSESLLQTGTPGMPLTSMPSEHHQLRRCLPGLFPLPTKRRATLCTSDQKEAEGTGRLLEVMWKLSVVYPEFVLAGVGLPWDSFLWSSESLELFVCTRGFWRPWPSTSCTASSGAPVQLLSELSLPGPHVELRSGGMPRIIWMFWAQEDGLGGFRRACIRSWVCKNPTWQVVLLNTETCLSYLDPTELPRPWGARPSRCRRPTVLADAVRLALLKRHGGVYVDVSVVCCRSLDNWLMKSLGQHEMAAFYYKNFGRSDRINTGEYVENWFLACLQGSQLMRRWHEAFQLFWTDRADAHDYGGLRNSQMFKHTDLSCMTEDQTNYLTMHCCFKWLIDSDAFARKLWQTSTLLIAADTALGWILDLPGLRENWSISTITGHHAAHWLYRDDLAWVAKLVRLSPMLKFVGAHASVFDQQPEAELMRKGTCMQFLLSHALQPDVMDVMNLDELHFEAVD</sequence>
<dbReference type="InterPro" id="IPR051706">
    <property type="entry name" value="Glycosyltransferase_domain"/>
</dbReference>
<dbReference type="PANTHER" id="PTHR32385:SF15">
    <property type="entry name" value="INOSITOL PHOSPHOCERAMIDE MANNOSYLTRANSFERASE 1"/>
    <property type="match status" value="1"/>
</dbReference>
<accession>A0ABP0KZG3</accession>
<gene>
    <name evidence="1" type="ORF">CCMP2556_LOCUS18409</name>
</gene>
<dbReference type="Gene3D" id="3.90.550.20">
    <property type="match status" value="1"/>
</dbReference>
<evidence type="ECO:0000313" key="2">
    <source>
        <dbReference type="Proteomes" id="UP001642484"/>
    </source>
</evidence>
<dbReference type="InterPro" id="IPR029044">
    <property type="entry name" value="Nucleotide-diphossugar_trans"/>
</dbReference>
<dbReference type="PANTHER" id="PTHR32385">
    <property type="entry name" value="MANNOSYL PHOSPHORYLINOSITOL CERAMIDE SYNTHASE"/>
    <property type="match status" value="1"/>
</dbReference>
<dbReference type="Pfam" id="PF05704">
    <property type="entry name" value="Caps_synth"/>
    <property type="match status" value="1"/>
</dbReference>
<dbReference type="InterPro" id="IPR008441">
    <property type="entry name" value="AfumC-like_glycosyl_Trfase"/>
</dbReference>